<evidence type="ECO:0000256" key="6">
    <source>
        <dbReference type="ARBA" id="ARBA00022989"/>
    </source>
</evidence>
<dbReference type="Gene3D" id="1.10.3720.10">
    <property type="entry name" value="MetI-like"/>
    <property type="match status" value="1"/>
</dbReference>
<feature type="transmembrane region" description="Helical" evidence="8">
    <location>
        <begin position="188"/>
        <end position="209"/>
    </location>
</feature>
<keyword evidence="6 8" id="KW-1133">Transmembrane helix</keyword>
<evidence type="ECO:0000256" key="7">
    <source>
        <dbReference type="ARBA" id="ARBA00023136"/>
    </source>
</evidence>
<evidence type="ECO:0000256" key="8">
    <source>
        <dbReference type="RuleBase" id="RU363032"/>
    </source>
</evidence>
<evidence type="ECO:0000259" key="9">
    <source>
        <dbReference type="PROSITE" id="PS50928"/>
    </source>
</evidence>
<feature type="transmembrane region" description="Helical" evidence="8">
    <location>
        <begin position="93"/>
        <end position="114"/>
    </location>
</feature>
<evidence type="ECO:0000256" key="5">
    <source>
        <dbReference type="ARBA" id="ARBA00022692"/>
    </source>
</evidence>
<sequence>MPLAWLGMVPFTLFAVLFLILPTMNIVVGAFQTPDGTPTFRNVLNLFQPSILSAYWISIRISVASALAGCLIGFAMAAAITLGGLPQWIRGPLLTFSGVASNFAGVPLAFAFLATLGRLGLVTVILKDWFGINIYGLGFNLLSFWGLTLVYLFFQIPLMILIITPALDGLKKEWREAAEILGASGPQYWRMVALPILLPSLLGTFALLFANAFGAVATAYALTGSSLSIVPIVLFAQIRGDVLQDPHLGYALAFGMIVVTGIANGIYVWLRARTERWTR</sequence>
<comment type="caution">
    <text evidence="10">The sequence shown here is derived from an EMBL/GenBank/DDBJ whole genome shotgun (WGS) entry which is preliminary data.</text>
</comment>
<comment type="similarity">
    <text evidence="2">Belongs to the binding-protein-dependent transport system permease family. CysTW subfamily.</text>
</comment>
<evidence type="ECO:0000256" key="1">
    <source>
        <dbReference type="ARBA" id="ARBA00004651"/>
    </source>
</evidence>
<evidence type="ECO:0000313" key="11">
    <source>
        <dbReference type="Proteomes" id="UP000245390"/>
    </source>
</evidence>
<dbReference type="Pfam" id="PF00528">
    <property type="entry name" value="BPD_transp_1"/>
    <property type="match status" value="1"/>
</dbReference>
<dbReference type="PANTHER" id="PTHR42929:SF1">
    <property type="entry name" value="INNER MEMBRANE ABC TRANSPORTER PERMEASE PROTEIN YDCU-RELATED"/>
    <property type="match status" value="1"/>
</dbReference>
<feature type="transmembrane region" description="Helical" evidence="8">
    <location>
        <begin position="134"/>
        <end position="167"/>
    </location>
</feature>
<dbReference type="EMBL" id="QGGV01000006">
    <property type="protein sequence ID" value="PWK55805.1"/>
    <property type="molecule type" value="Genomic_DNA"/>
</dbReference>
<dbReference type="GO" id="GO:0005886">
    <property type="term" value="C:plasma membrane"/>
    <property type="evidence" value="ECO:0007669"/>
    <property type="project" value="UniProtKB-SubCell"/>
</dbReference>
<dbReference type="InterPro" id="IPR000515">
    <property type="entry name" value="MetI-like"/>
</dbReference>
<dbReference type="SUPFAM" id="SSF161098">
    <property type="entry name" value="MetI-like"/>
    <property type="match status" value="1"/>
</dbReference>
<keyword evidence="11" id="KW-1185">Reference proteome</keyword>
<keyword evidence="5 8" id="KW-0812">Transmembrane</keyword>
<dbReference type="PROSITE" id="PS50928">
    <property type="entry name" value="ABC_TM1"/>
    <property type="match status" value="1"/>
</dbReference>
<feature type="transmembrane region" description="Helical" evidence="8">
    <location>
        <begin position="248"/>
        <end position="270"/>
    </location>
</feature>
<comment type="subcellular location">
    <subcellularLocation>
        <location evidence="1 8">Cell membrane</location>
        <topology evidence="1 8">Multi-pass membrane protein</topology>
    </subcellularLocation>
</comment>
<proteinExistence type="inferred from homology"/>
<dbReference type="Proteomes" id="UP000245390">
    <property type="component" value="Unassembled WGS sequence"/>
</dbReference>
<evidence type="ECO:0000313" key="10">
    <source>
        <dbReference type="EMBL" id="PWK55805.1"/>
    </source>
</evidence>
<dbReference type="AlphaFoldDB" id="A0A316G6G0"/>
<protein>
    <submittedName>
        <fullName evidence="10">Putative spermidine/putrescine transport system permease protein</fullName>
    </submittedName>
</protein>
<evidence type="ECO:0000256" key="3">
    <source>
        <dbReference type="ARBA" id="ARBA00022448"/>
    </source>
</evidence>
<dbReference type="CDD" id="cd06261">
    <property type="entry name" value="TM_PBP2"/>
    <property type="match status" value="1"/>
</dbReference>
<gene>
    <name evidence="10" type="ORF">C8D95_106201</name>
</gene>
<dbReference type="InterPro" id="IPR035906">
    <property type="entry name" value="MetI-like_sf"/>
</dbReference>
<dbReference type="GO" id="GO:0055085">
    <property type="term" value="P:transmembrane transport"/>
    <property type="evidence" value="ECO:0007669"/>
    <property type="project" value="InterPro"/>
</dbReference>
<name>A0A316G6G0_9RHOB</name>
<keyword evidence="7 8" id="KW-0472">Membrane</keyword>
<keyword evidence="4" id="KW-1003">Cell membrane</keyword>
<feature type="transmembrane region" description="Helical" evidence="8">
    <location>
        <begin position="215"/>
        <end position="236"/>
    </location>
</feature>
<evidence type="ECO:0000256" key="4">
    <source>
        <dbReference type="ARBA" id="ARBA00022475"/>
    </source>
</evidence>
<accession>A0A316G6G0</accession>
<feature type="domain" description="ABC transmembrane type-1" evidence="9">
    <location>
        <begin position="55"/>
        <end position="267"/>
    </location>
</feature>
<evidence type="ECO:0000256" key="2">
    <source>
        <dbReference type="ARBA" id="ARBA00007069"/>
    </source>
</evidence>
<dbReference type="PANTHER" id="PTHR42929">
    <property type="entry name" value="INNER MEMBRANE ABC TRANSPORTER PERMEASE PROTEIN YDCU-RELATED-RELATED"/>
    <property type="match status" value="1"/>
</dbReference>
<feature type="transmembrane region" description="Helical" evidence="8">
    <location>
        <begin position="53"/>
        <end position="81"/>
    </location>
</feature>
<reference evidence="10 11" key="1">
    <citation type="submission" date="2018-05" db="EMBL/GenBank/DDBJ databases">
        <title>Genomic Encyclopedia of Type Strains, Phase IV (KMG-IV): sequencing the most valuable type-strain genomes for metagenomic binning, comparative biology and taxonomic classification.</title>
        <authorList>
            <person name="Goeker M."/>
        </authorList>
    </citation>
    <scope>NUCLEOTIDE SEQUENCE [LARGE SCALE GENOMIC DNA]</scope>
    <source>
        <strain evidence="10 11">DSM 103371</strain>
    </source>
</reference>
<keyword evidence="3 8" id="KW-0813">Transport</keyword>
<organism evidence="10 11">
    <name type="scientific">Silicimonas algicola</name>
    <dbReference type="NCBI Taxonomy" id="1826607"/>
    <lineage>
        <taxon>Bacteria</taxon>
        <taxon>Pseudomonadati</taxon>
        <taxon>Pseudomonadota</taxon>
        <taxon>Alphaproteobacteria</taxon>
        <taxon>Rhodobacterales</taxon>
        <taxon>Paracoccaceae</taxon>
    </lineage>
</organism>